<dbReference type="InterPro" id="IPR018201">
    <property type="entry name" value="Ketoacyl_synth_AS"/>
</dbReference>
<dbReference type="InterPro" id="IPR049900">
    <property type="entry name" value="PKS_mFAS_DH"/>
</dbReference>
<dbReference type="CDD" id="cd00833">
    <property type="entry name" value="PKS"/>
    <property type="match status" value="1"/>
</dbReference>
<dbReference type="PANTHER" id="PTHR43775">
    <property type="entry name" value="FATTY ACID SYNTHASE"/>
    <property type="match status" value="1"/>
</dbReference>
<evidence type="ECO:0000259" key="7">
    <source>
        <dbReference type="PROSITE" id="PS50075"/>
    </source>
</evidence>
<feature type="domain" description="Carrier" evidence="7">
    <location>
        <begin position="2386"/>
        <end position="2463"/>
    </location>
</feature>
<keyword evidence="1" id="KW-0596">Phosphopantetheine</keyword>
<feature type="domain" description="PKS/mFAS DH" evidence="9">
    <location>
        <begin position="940"/>
        <end position="1241"/>
    </location>
</feature>
<dbReference type="Gene3D" id="3.40.47.10">
    <property type="match status" value="1"/>
</dbReference>
<dbReference type="InterPro" id="IPR057326">
    <property type="entry name" value="KR_dom"/>
</dbReference>
<dbReference type="Pfam" id="PF00109">
    <property type="entry name" value="ketoacyl-synt"/>
    <property type="match status" value="1"/>
</dbReference>
<dbReference type="SMART" id="SM00826">
    <property type="entry name" value="PKS_DH"/>
    <property type="match status" value="1"/>
</dbReference>
<feature type="region of interest" description="C-terminal hotdog fold" evidence="6">
    <location>
        <begin position="1092"/>
        <end position="1241"/>
    </location>
</feature>
<dbReference type="InterPro" id="IPR014031">
    <property type="entry name" value="Ketoacyl_synth_C"/>
</dbReference>
<dbReference type="InterPro" id="IPR014030">
    <property type="entry name" value="Ketoacyl_synth_N"/>
</dbReference>
<sequence length="2468" mass="271011">MGVHPPEPIAIVGSSCRFPGSSSSPSALWKLLEKPRDLAREIPKSRFDWRAYYHPNGAHHGTSNVKHSYTLDEDIRTFDAHFFNISPAEADSIDPQQRLLMETVYESIESAGWTIDELRGSDTAVYVGVMSVDYQDILVRDLNSFPTYHSTGTSRSIISNRLSYFFDWRGPSMTIDTACSSSLVAVHQGVRALRSGEAQVAIVAGAQLILGPEIYIHESKMNLLSPTGRSRMWDADADGYARGEGTAALALKRLSDAIRDGDHIECVIRETGINQDGRTSGLTVPSSEAQTSLIRDSYMRAGLDTSNPRDRPQYFEAHGTGTKAGDPREAAAIYAAFFSKPEDRERGILHVGSIKTVIGHTEGAAGIAGLLKCSLALQHGIIPPNLLFNKMNPDLEPYAHRLRVPTNVTPWPALPDGCPRRASVNSFGFGGTNSHVILESYAPGPEVKETLRLNAAPFTPFTFSAVSELSLLSQLKAFSAYLKSEPSAVSLDDLRWTLQSRRSLFPFKVALSATSMDRLASKIDAKLEATAKQAGSPIGTRSNPGELRVLGIFTGQGAQWPEMGAELIRSSSFVAARIKELEHSLATLPEEDRPAWGIGDALCADASTSRVAEAAIAQPLSTAVQIVLVDMLRAAGVEFTAVVGHSSGEIAAAYAAGFITGHDAIRISYYRGMHAKLAGGSKGQKGTMLAVGTSFEEAQALCESPQFRDRLWVGAYNSSASVTLAGDEDAIQEAKQLFLKKNMFARQLMVDTGYHSAHMKQPGEAYMESIRRITIEVITDQARRIPWYSTAFPDRIMEPGEDLRDEYWRDNMVNPVMFAPALMEAARLDVNLAIEIGPHPALKAPATQVISDSRGASLPYHGVLSRGSSDIEAFSDCLGFLWTHFGHKAVDFGAVEERLRGGSRPTLVKNLPTYQWDHSRVHWYESRRSRKMHTMSNMPNEMLGVESTENTDRELRWSNMLKASEIPWLDGHQLQGQTVFPAAGYTSMAIEASKFLAKGKDVRLFELQNLVIKKAITFDDNPNYAVETLVTLTGITSNTKGRESQEADFACYACAPGENSDLELVASCRIKVIYGQAAESTLPSRDRRTAGMVTVDTDRFYATLSDLGYGYSGSFRGLSALKRRRHEFEAVVSTYKYDDNADAALLVHPTMLDVAFQALLLADQGLWSLHVPVSIQCVRVNPALRKALPLSGTQVPINASLDQSSGLSMRGHVEIRGEDGLNTMIQVEGLTLVPFSPATAAEDRVLYSSTEWGVAAPNAVDIMGDDEPSSEEIEVATLCERLGYYYLRKLKSDVTDDEWASSQWHHQRLRIYMDHILTRASSGEHPHLRPEWAEDTFGQLETMVSRYPDSVDLKLIEAVGEHLHAVIRGETTILEHMLKDNMLNDLYKIGIGFERYNRYLAETVQQISHRFPRMKLFEIGAGTGGATKSVLKALGSTYSSYTYTDVSSGFFENAAAMLSDHGDKVIFKTFDAERTPAEQGFEEKSYDVVLASNVLHATHSLRATLENTRRLLKPGGYLVMLEVTNNGPIRVASMTGGLPGWWVGVDDGRPYAPTTTPSVWNEVLKDTGFAGIDTMTPERNDLAWPYSVMVSQAVDDQVKFLRQPLSPSPGVSPPIEHLVIIGTETPGTKRTAGAVSRALEGFCNNITIRSSLIADDIMPDSASTVLNLSDLDEPIFKTLTTEKMDGMKSIFNCVKNVLWIVKGSQDDQPYHMASVGFGRALSHEVPRLRLQFLDIDYLHVDSSNTIAEVLLRLHATGEWELARGPNAELLWTTEPELLYKGGELLVPRLLPHRRQNDRLNAKRRIVTRNADPQDSFVNIAASEKGFSVVEECSDGQQTESLVSVSHSILPALKAAPEASVFVSAGIKARTGETVVCLSTSHSSKIVPECASGPIDIPADQLPGLLWAVASSLVVVNLFAVLPRDSALLVHEPEPTLVPFLSSQAAGKNIRVFFSTSNPESRDDPAWITLHPFASKLDITTAMPSNLSHYLDLAVDEESTELGSRISQLIDDDCVRLHSSSLVSDKAVIRTRDSSLLSERLAAAVEKAQHATSRSCPATVALSEVEKLRTSKGLVRTVVDWRADKEVSVQIRPTSGRGLFSKNKTYFLIGLAGQMGQSICEWMADNGAQHICLASRHPKVDESWIQSLQKRGTTIRVLSLDVTSRDDLRQVYSTIKNTMPPIGGVANAAMVLHDVQFKDMTLEKMQSVLAPKIKGSKNLDELFFDHDLEFFLLFSSLSSIFGNTGQSNYAAANTFMTSLAAQRRKRGLAASVFDISQVAGIGYVERAGLALQDRLIRYGYMQVSESELHEVLAETIRAGQPNSKTNKVITAGIRAVRDDEEFKVPWLDNPRLSHFIVESKTSHIRKVGKKATLSASEQLRSSATNESPFKIMQALYSAKIQSILLLPPEKILYDAPLIELGIDSLAAVEVRSWLLKELKADLPVLKILGGGSINDLSRETLEKVADRLG</sequence>
<keyword evidence="4" id="KW-0808">Transferase</keyword>
<dbReference type="Pfam" id="PF08659">
    <property type="entry name" value="KR"/>
    <property type="match status" value="1"/>
</dbReference>
<dbReference type="SUPFAM" id="SSF53901">
    <property type="entry name" value="Thiolase-like"/>
    <property type="match status" value="1"/>
</dbReference>
<dbReference type="InterPro" id="IPR020841">
    <property type="entry name" value="PKS_Beta-ketoAc_synthase_dom"/>
</dbReference>
<dbReference type="Pfam" id="PF02801">
    <property type="entry name" value="Ketoacyl-synt_C"/>
    <property type="match status" value="1"/>
</dbReference>
<dbReference type="Pfam" id="PF08242">
    <property type="entry name" value="Methyltransf_12"/>
    <property type="match status" value="1"/>
</dbReference>
<dbReference type="Gene3D" id="1.10.1200.10">
    <property type="entry name" value="ACP-like"/>
    <property type="match status" value="1"/>
</dbReference>
<dbReference type="InterPro" id="IPR014043">
    <property type="entry name" value="Acyl_transferase_dom"/>
</dbReference>
<dbReference type="Gene3D" id="3.40.366.10">
    <property type="entry name" value="Malonyl-Coenzyme A Acyl Carrier Protein, domain 2"/>
    <property type="match status" value="1"/>
</dbReference>
<dbReference type="SUPFAM" id="SSF51735">
    <property type="entry name" value="NAD(P)-binding Rossmann-fold domains"/>
    <property type="match status" value="1"/>
</dbReference>
<protein>
    <submittedName>
        <fullName evidence="10">Uncharacterized protein</fullName>
    </submittedName>
</protein>
<evidence type="ECO:0000256" key="2">
    <source>
        <dbReference type="ARBA" id="ARBA00022553"/>
    </source>
</evidence>
<feature type="domain" description="Ketosynthase family 3 (KS3)" evidence="8">
    <location>
        <begin position="6"/>
        <end position="440"/>
    </location>
</feature>
<dbReference type="InterPro" id="IPR013968">
    <property type="entry name" value="PKS_KR"/>
</dbReference>
<name>A0ABR4LKA9_9EURO</name>
<dbReference type="InterPro" id="IPR032821">
    <property type="entry name" value="PKS_assoc"/>
</dbReference>
<keyword evidence="3" id="KW-0489">Methyltransferase</keyword>
<evidence type="ECO:0000256" key="4">
    <source>
        <dbReference type="ARBA" id="ARBA00022679"/>
    </source>
</evidence>
<evidence type="ECO:0000313" key="10">
    <source>
        <dbReference type="EMBL" id="KAL2864983.1"/>
    </source>
</evidence>
<dbReference type="GeneID" id="98148478"/>
<dbReference type="Pfam" id="PF00550">
    <property type="entry name" value="PP-binding"/>
    <property type="match status" value="1"/>
</dbReference>
<dbReference type="InterPro" id="IPR006162">
    <property type="entry name" value="Ppantetheine_attach_site"/>
</dbReference>
<evidence type="ECO:0000313" key="11">
    <source>
        <dbReference type="Proteomes" id="UP001610432"/>
    </source>
</evidence>
<dbReference type="Pfam" id="PF16197">
    <property type="entry name" value="KAsynt_C_assoc"/>
    <property type="match status" value="1"/>
</dbReference>
<dbReference type="Pfam" id="PF21089">
    <property type="entry name" value="PKS_DH_N"/>
    <property type="match status" value="1"/>
</dbReference>
<evidence type="ECO:0000259" key="9">
    <source>
        <dbReference type="PROSITE" id="PS52019"/>
    </source>
</evidence>
<keyword evidence="2" id="KW-0597">Phosphoprotein</keyword>
<dbReference type="PROSITE" id="PS52019">
    <property type="entry name" value="PKS_MFAS_DH"/>
    <property type="match status" value="1"/>
</dbReference>
<feature type="active site" description="Proton donor; for dehydratase activity" evidence="6">
    <location>
        <position position="1153"/>
    </location>
</feature>
<keyword evidence="5" id="KW-0511">Multifunctional enzyme</keyword>
<dbReference type="InterPro" id="IPR009081">
    <property type="entry name" value="PP-bd_ACP"/>
</dbReference>
<dbReference type="SMART" id="SM00822">
    <property type="entry name" value="PKS_KR"/>
    <property type="match status" value="1"/>
</dbReference>
<feature type="region of interest" description="N-terminal hotdog fold" evidence="6">
    <location>
        <begin position="940"/>
        <end position="1079"/>
    </location>
</feature>
<accession>A0ABR4LKA9</accession>
<dbReference type="PROSITE" id="PS00012">
    <property type="entry name" value="PHOSPHOPANTETHEINE"/>
    <property type="match status" value="1"/>
</dbReference>
<dbReference type="InterPro" id="IPR016036">
    <property type="entry name" value="Malonyl_transacylase_ACP-bd"/>
</dbReference>
<dbReference type="SMART" id="SM00827">
    <property type="entry name" value="PKS_AT"/>
    <property type="match status" value="1"/>
</dbReference>
<dbReference type="PROSITE" id="PS50075">
    <property type="entry name" value="CARRIER"/>
    <property type="match status" value="1"/>
</dbReference>
<evidence type="ECO:0000256" key="6">
    <source>
        <dbReference type="PROSITE-ProRule" id="PRU01363"/>
    </source>
</evidence>
<dbReference type="SUPFAM" id="SSF52151">
    <property type="entry name" value="FabD/lysophospholipase-like"/>
    <property type="match status" value="1"/>
</dbReference>
<dbReference type="InterPro" id="IPR049551">
    <property type="entry name" value="PKS_DH_C"/>
</dbReference>
<dbReference type="Pfam" id="PF00698">
    <property type="entry name" value="Acyl_transf_1"/>
    <property type="match status" value="1"/>
</dbReference>
<dbReference type="InterPro" id="IPR049552">
    <property type="entry name" value="PKS_DH_N"/>
</dbReference>
<organism evidence="10 11">
    <name type="scientific">Aspergillus lucknowensis</name>
    <dbReference type="NCBI Taxonomy" id="176173"/>
    <lineage>
        <taxon>Eukaryota</taxon>
        <taxon>Fungi</taxon>
        <taxon>Dikarya</taxon>
        <taxon>Ascomycota</taxon>
        <taxon>Pezizomycotina</taxon>
        <taxon>Eurotiomycetes</taxon>
        <taxon>Eurotiomycetidae</taxon>
        <taxon>Eurotiales</taxon>
        <taxon>Aspergillaceae</taxon>
        <taxon>Aspergillus</taxon>
        <taxon>Aspergillus subgen. Nidulantes</taxon>
    </lineage>
</organism>
<dbReference type="InterPro" id="IPR020807">
    <property type="entry name" value="PKS_DH"/>
</dbReference>
<dbReference type="InterPro" id="IPR020806">
    <property type="entry name" value="PKS_PP-bd"/>
</dbReference>
<dbReference type="InterPro" id="IPR016039">
    <property type="entry name" value="Thiolase-like"/>
</dbReference>
<dbReference type="PANTHER" id="PTHR43775:SF20">
    <property type="entry name" value="HYBRID PKS-NRPS SYNTHETASE APDA"/>
    <property type="match status" value="1"/>
</dbReference>
<comment type="caution">
    <text evidence="10">The sequence shown here is derived from an EMBL/GenBank/DDBJ whole genome shotgun (WGS) entry which is preliminary data.</text>
</comment>
<dbReference type="SMART" id="SM00823">
    <property type="entry name" value="PKS_PP"/>
    <property type="match status" value="1"/>
</dbReference>
<dbReference type="Gene3D" id="3.40.50.720">
    <property type="entry name" value="NAD(P)-binding Rossmann-like Domain"/>
    <property type="match status" value="2"/>
</dbReference>
<dbReference type="InterPro" id="IPR013217">
    <property type="entry name" value="Methyltransf_12"/>
</dbReference>
<evidence type="ECO:0000256" key="5">
    <source>
        <dbReference type="ARBA" id="ARBA00023268"/>
    </source>
</evidence>
<dbReference type="InterPro" id="IPR016035">
    <property type="entry name" value="Acyl_Trfase/lysoPLipase"/>
</dbReference>
<dbReference type="EMBL" id="JBFXLQ010000035">
    <property type="protein sequence ID" value="KAL2864983.1"/>
    <property type="molecule type" value="Genomic_DNA"/>
</dbReference>
<dbReference type="InterPro" id="IPR029063">
    <property type="entry name" value="SAM-dependent_MTases_sf"/>
</dbReference>
<dbReference type="SUPFAM" id="SSF47336">
    <property type="entry name" value="ACP-like"/>
    <property type="match status" value="1"/>
</dbReference>
<dbReference type="SMART" id="SM00825">
    <property type="entry name" value="PKS_KS"/>
    <property type="match status" value="1"/>
</dbReference>
<dbReference type="RefSeq" id="XP_070883962.1">
    <property type="nucleotide sequence ID" value="XM_071033406.1"/>
</dbReference>
<evidence type="ECO:0000256" key="3">
    <source>
        <dbReference type="ARBA" id="ARBA00022603"/>
    </source>
</evidence>
<dbReference type="PROSITE" id="PS52004">
    <property type="entry name" value="KS3_2"/>
    <property type="match status" value="1"/>
</dbReference>
<feature type="active site" description="Proton acceptor; for dehydratase activity" evidence="6">
    <location>
        <position position="972"/>
    </location>
</feature>
<evidence type="ECO:0000256" key="1">
    <source>
        <dbReference type="ARBA" id="ARBA00022450"/>
    </source>
</evidence>
<dbReference type="PROSITE" id="PS00606">
    <property type="entry name" value="KS3_1"/>
    <property type="match status" value="1"/>
</dbReference>
<proteinExistence type="predicted"/>
<dbReference type="Pfam" id="PF14765">
    <property type="entry name" value="PS-DH"/>
    <property type="match status" value="1"/>
</dbReference>
<dbReference type="InterPro" id="IPR036291">
    <property type="entry name" value="NAD(P)-bd_dom_sf"/>
</dbReference>
<dbReference type="InterPro" id="IPR042104">
    <property type="entry name" value="PKS_dehydratase_sf"/>
</dbReference>
<keyword evidence="11" id="KW-1185">Reference proteome</keyword>
<dbReference type="Gene3D" id="3.10.129.110">
    <property type="entry name" value="Polyketide synthase dehydratase"/>
    <property type="match status" value="1"/>
</dbReference>
<dbReference type="SUPFAM" id="SSF55048">
    <property type="entry name" value="Probable ACP-binding domain of malonyl-CoA ACP transacylase"/>
    <property type="match status" value="1"/>
</dbReference>
<dbReference type="InterPro" id="IPR036736">
    <property type="entry name" value="ACP-like_sf"/>
</dbReference>
<dbReference type="Gene3D" id="3.40.50.150">
    <property type="entry name" value="Vaccinia Virus protein VP39"/>
    <property type="match status" value="1"/>
</dbReference>
<dbReference type="Gene3D" id="3.30.70.3290">
    <property type="match status" value="1"/>
</dbReference>
<dbReference type="CDD" id="cd02440">
    <property type="entry name" value="AdoMet_MTases"/>
    <property type="match status" value="1"/>
</dbReference>
<reference evidence="10 11" key="1">
    <citation type="submission" date="2024-07" db="EMBL/GenBank/DDBJ databases">
        <title>Section-level genome sequencing and comparative genomics of Aspergillus sections Usti and Cavernicolus.</title>
        <authorList>
            <consortium name="Lawrence Berkeley National Laboratory"/>
            <person name="Nybo J.L."/>
            <person name="Vesth T.C."/>
            <person name="Theobald S."/>
            <person name="Frisvad J.C."/>
            <person name="Larsen T.O."/>
            <person name="Kjaerboelling I."/>
            <person name="Rothschild-Mancinelli K."/>
            <person name="Lyhne E.K."/>
            <person name="Kogle M.E."/>
            <person name="Barry K."/>
            <person name="Clum A."/>
            <person name="Na H."/>
            <person name="Ledsgaard L."/>
            <person name="Lin J."/>
            <person name="Lipzen A."/>
            <person name="Kuo A."/>
            <person name="Riley R."/>
            <person name="Mondo S."/>
            <person name="Labutti K."/>
            <person name="Haridas S."/>
            <person name="Pangalinan J."/>
            <person name="Salamov A.A."/>
            <person name="Simmons B.A."/>
            <person name="Magnuson J.K."/>
            <person name="Chen J."/>
            <person name="Drula E."/>
            <person name="Henrissat B."/>
            <person name="Wiebenga A."/>
            <person name="Lubbers R.J."/>
            <person name="Gomes A.C."/>
            <person name="Macurrencykelacurrency M.R."/>
            <person name="Stajich J."/>
            <person name="Grigoriev I.V."/>
            <person name="Mortensen U.H."/>
            <person name="De Vries R.P."/>
            <person name="Baker S.E."/>
            <person name="Andersen M.R."/>
        </authorList>
    </citation>
    <scope>NUCLEOTIDE SEQUENCE [LARGE SCALE GENOMIC DNA]</scope>
    <source>
        <strain evidence="10 11">CBS 449.75</strain>
    </source>
</reference>
<dbReference type="Proteomes" id="UP001610432">
    <property type="component" value="Unassembled WGS sequence"/>
</dbReference>
<gene>
    <name evidence="10" type="ORF">BJX67DRAFT_383205</name>
</gene>
<dbReference type="InterPro" id="IPR050091">
    <property type="entry name" value="PKS_NRPS_Biosynth_Enz"/>
</dbReference>
<dbReference type="SUPFAM" id="SSF53335">
    <property type="entry name" value="S-adenosyl-L-methionine-dependent methyltransferases"/>
    <property type="match status" value="1"/>
</dbReference>
<evidence type="ECO:0000259" key="8">
    <source>
        <dbReference type="PROSITE" id="PS52004"/>
    </source>
</evidence>
<dbReference type="InterPro" id="IPR001227">
    <property type="entry name" value="Ac_transferase_dom_sf"/>
</dbReference>